<dbReference type="GO" id="GO:0009432">
    <property type="term" value="P:SOS response"/>
    <property type="evidence" value="ECO:0007669"/>
    <property type="project" value="UniProtKB-UniRule"/>
</dbReference>
<dbReference type="Proteomes" id="UP000501676">
    <property type="component" value="Chromosome"/>
</dbReference>
<proteinExistence type="inferred from homology"/>
<feature type="binding site" evidence="12">
    <location>
        <begin position="30"/>
        <end position="37"/>
    </location>
    <ligand>
        <name>ATP</name>
        <dbReference type="ChEBI" id="CHEBI:30616"/>
    </ligand>
</feature>
<evidence type="ECO:0000256" key="2">
    <source>
        <dbReference type="ARBA" id="ARBA00008016"/>
    </source>
</evidence>
<gene>
    <name evidence="12 15" type="primary">recF</name>
    <name evidence="15" type="ORF">G6Z83_00020</name>
</gene>
<evidence type="ECO:0000256" key="9">
    <source>
        <dbReference type="ARBA" id="ARBA00023125"/>
    </source>
</evidence>
<dbReference type="InterPro" id="IPR003395">
    <property type="entry name" value="RecF/RecN/SMC_N"/>
</dbReference>
<keyword evidence="9 12" id="KW-0238">DNA-binding</keyword>
<dbReference type="Gene3D" id="1.20.1050.90">
    <property type="entry name" value="RecF/RecN/SMC, N-terminal domain"/>
    <property type="match status" value="1"/>
</dbReference>
<evidence type="ECO:0000259" key="14">
    <source>
        <dbReference type="Pfam" id="PF02463"/>
    </source>
</evidence>
<dbReference type="NCBIfam" id="TIGR00611">
    <property type="entry name" value="recf"/>
    <property type="match status" value="1"/>
</dbReference>
<keyword evidence="4 12" id="KW-0963">Cytoplasm</keyword>
<dbReference type="InterPro" id="IPR027417">
    <property type="entry name" value="P-loop_NTPase"/>
</dbReference>
<dbReference type="EMBL" id="CP049228">
    <property type="protein sequence ID" value="QIH23220.1"/>
    <property type="molecule type" value="Genomic_DNA"/>
</dbReference>
<dbReference type="InterPro" id="IPR018078">
    <property type="entry name" value="DNA-binding_RecF_CS"/>
</dbReference>
<dbReference type="PANTHER" id="PTHR32182">
    <property type="entry name" value="DNA REPLICATION AND REPAIR PROTEIN RECF"/>
    <property type="match status" value="1"/>
</dbReference>
<dbReference type="GO" id="GO:0005737">
    <property type="term" value="C:cytoplasm"/>
    <property type="evidence" value="ECO:0007669"/>
    <property type="project" value="UniProtKB-SubCell"/>
</dbReference>
<evidence type="ECO:0000256" key="12">
    <source>
        <dbReference type="HAMAP-Rule" id="MF_00365"/>
    </source>
</evidence>
<keyword evidence="8 12" id="KW-0067">ATP-binding</keyword>
<evidence type="ECO:0000256" key="7">
    <source>
        <dbReference type="ARBA" id="ARBA00022763"/>
    </source>
</evidence>
<dbReference type="RefSeq" id="WP_102695411.1">
    <property type="nucleotide sequence ID" value="NZ_CP049223.1"/>
</dbReference>
<dbReference type="GO" id="GO:0006302">
    <property type="term" value="P:double-strand break repair"/>
    <property type="evidence" value="ECO:0007669"/>
    <property type="project" value="TreeGrafter"/>
</dbReference>
<dbReference type="Pfam" id="PF02463">
    <property type="entry name" value="SMC_N"/>
    <property type="match status" value="1"/>
</dbReference>
<dbReference type="PANTHER" id="PTHR32182:SF0">
    <property type="entry name" value="DNA REPLICATION AND REPAIR PROTEIN RECF"/>
    <property type="match status" value="1"/>
</dbReference>
<feature type="domain" description="RecF/RecN/SMC N-terminal" evidence="14">
    <location>
        <begin position="2"/>
        <end position="358"/>
    </location>
</feature>
<evidence type="ECO:0000256" key="3">
    <source>
        <dbReference type="ARBA" id="ARBA00020170"/>
    </source>
</evidence>
<dbReference type="PROSITE" id="PS00617">
    <property type="entry name" value="RECF_1"/>
    <property type="match status" value="1"/>
</dbReference>
<evidence type="ECO:0000256" key="6">
    <source>
        <dbReference type="ARBA" id="ARBA00022741"/>
    </source>
</evidence>
<dbReference type="InterPro" id="IPR042174">
    <property type="entry name" value="RecF_2"/>
</dbReference>
<evidence type="ECO:0000313" key="16">
    <source>
        <dbReference type="Proteomes" id="UP000501676"/>
    </source>
</evidence>
<dbReference type="Gene3D" id="3.40.50.300">
    <property type="entry name" value="P-loop containing nucleotide triphosphate hydrolases"/>
    <property type="match status" value="1"/>
</dbReference>
<comment type="subcellular location">
    <subcellularLocation>
        <location evidence="1 12 13">Cytoplasm</location>
    </subcellularLocation>
</comment>
<evidence type="ECO:0000313" key="15">
    <source>
        <dbReference type="EMBL" id="QIH23220.1"/>
    </source>
</evidence>
<protein>
    <recommendedName>
        <fullName evidence="3 12">DNA replication and repair protein RecF</fullName>
    </recommendedName>
</protein>
<name>A0A6G7B727_9LACO</name>
<evidence type="ECO:0000256" key="5">
    <source>
        <dbReference type="ARBA" id="ARBA00022705"/>
    </source>
</evidence>
<evidence type="ECO:0000256" key="8">
    <source>
        <dbReference type="ARBA" id="ARBA00022840"/>
    </source>
</evidence>
<dbReference type="AlphaFoldDB" id="A0A6G7B727"/>
<evidence type="ECO:0000256" key="1">
    <source>
        <dbReference type="ARBA" id="ARBA00004496"/>
    </source>
</evidence>
<dbReference type="GO" id="GO:0005524">
    <property type="term" value="F:ATP binding"/>
    <property type="evidence" value="ECO:0007669"/>
    <property type="project" value="UniProtKB-UniRule"/>
</dbReference>
<keyword evidence="5 12" id="KW-0235">DNA replication</keyword>
<comment type="function">
    <text evidence="12 13">The RecF protein is involved in DNA metabolism; it is required for DNA replication and normal SOS inducibility. RecF binds preferentially to single-stranded, linear DNA. It also seems to bind ATP.</text>
</comment>
<dbReference type="InterPro" id="IPR001238">
    <property type="entry name" value="DNA-binding_RecF"/>
</dbReference>
<evidence type="ECO:0000256" key="4">
    <source>
        <dbReference type="ARBA" id="ARBA00022490"/>
    </source>
</evidence>
<evidence type="ECO:0000256" key="10">
    <source>
        <dbReference type="ARBA" id="ARBA00023204"/>
    </source>
</evidence>
<reference evidence="15 16" key="1">
    <citation type="submission" date="2020-02" db="EMBL/GenBank/DDBJ databases">
        <title>Complete genome sequences of six Lactobacillus iners strains isolated from the human vagina.</title>
        <authorList>
            <person name="France M.T."/>
            <person name="Rutt L."/>
            <person name="Narina S."/>
            <person name="Arbaugh S."/>
            <person name="Humphrys M.S."/>
            <person name="Ma B."/>
            <person name="Hayward M.R."/>
            <person name="Relman D."/>
            <person name="Kwon D.S."/>
            <person name="Ravel J."/>
        </authorList>
    </citation>
    <scope>NUCLEOTIDE SEQUENCE [LARGE SCALE GENOMIC DNA]</scope>
    <source>
        <strain evidence="15 16">C0210C1</strain>
    </source>
</reference>
<organism evidence="15 16">
    <name type="scientific">Lactobacillus iners</name>
    <dbReference type="NCBI Taxonomy" id="147802"/>
    <lineage>
        <taxon>Bacteria</taxon>
        <taxon>Bacillati</taxon>
        <taxon>Bacillota</taxon>
        <taxon>Bacilli</taxon>
        <taxon>Lactobacillales</taxon>
        <taxon>Lactobacillaceae</taxon>
        <taxon>Lactobacillus</taxon>
    </lineage>
</organism>
<dbReference type="GO" id="GO:0000731">
    <property type="term" value="P:DNA synthesis involved in DNA repair"/>
    <property type="evidence" value="ECO:0007669"/>
    <property type="project" value="TreeGrafter"/>
</dbReference>
<keyword evidence="10 12" id="KW-0234">DNA repair</keyword>
<sequence length="373" mass="43275">MYLEDLTLKDFRNFDRVKVNFDSHINIFIGKNAQGKTNLLEAIYFLALTKSHRTSIDKELIKFNMKIAGIHGTLCKRNIRFDLKLLISNKGKKAWINRLEQKKLSNYLGTMNAILFSPEDLSLVKGSPAFRRRFMDLEFGQINGEYLYFLTRYRQVLQQRNTYLKQISSKKASDPIFLNVLTDQLAGLAAEVVHKRVLYLDLLKENAKKAYAFISDQKEILDIEYKASFPEFDEKDSVEKIYKKILLSFEHVKVNEMRLGTTLVGPHRDDLQVFINKKSAQEYASQGQQRSIVLSIKLAEIDLMHQILNEYPILLLDDVMSELDNIRQKNLLNYINGKTQTFITTTDINSISQEMIKIPRIFRIVSGTVSEEK</sequence>
<dbReference type="SUPFAM" id="SSF52540">
    <property type="entry name" value="P-loop containing nucleoside triphosphate hydrolases"/>
    <property type="match status" value="1"/>
</dbReference>
<dbReference type="PROSITE" id="PS00618">
    <property type="entry name" value="RECF_2"/>
    <property type="match status" value="1"/>
</dbReference>
<dbReference type="HAMAP" id="MF_00365">
    <property type="entry name" value="RecF"/>
    <property type="match status" value="1"/>
</dbReference>
<evidence type="ECO:0000256" key="11">
    <source>
        <dbReference type="ARBA" id="ARBA00023236"/>
    </source>
</evidence>
<dbReference type="GO" id="GO:0006260">
    <property type="term" value="P:DNA replication"/>
    <property type="evidence" value="ECO:0007669"/>
    <property type="project" value="UniProtKB-UniRule"/>
</dbReference>
<dbReference type="GO" id="GO:0003697">
    <property type="term" value="F:single-stranded DNA binding"/>
    <property type="evidence" value="ECO:0007669"/>
    <property type="project" value="UniProtKB-UniRule"/>
</dbReference>
<dbReference type="CDD" id="cd03242">
    <property type="entry name" value="ABC_RecF"/>
    <property type="match status" value="1"/>
</dbReference>
<keyword evidence="6 12" id="KW-0547">Nucleotide-binding</keyword>
<accession>A0A6G7B727</accession>
<keyword evidence="11 12" id="KW-0742">SOS response</keyword>
<comment type="similarity">
    <text evidence="2 12 13">Belongs to the RecF family.</text>
</comment>
<evidence type="ECO:0000256" key="13">
    <source>
        <dbReference type="RuleBase" id="RU000578"/>
    </source>
</evidence>
<keyword evidence="7 12" id="KW-0227">DNA damage</keyword>